<feature type="transmembrane region" description="Helical" evidence="6">
    <location>
        <begin position="81"/>
        <end position="101"/>
    </location>
</feature>
<feature type="transmembrane region" description="Helical" evidence="6">
    <location>
        <begin position="154"/>
        <end position="174"/>
    </location>
</feature>
<name>A0A072NHC7_SCHAZ</name>
<reference evidence="7 8" key="1">
    <citation type="submission" date="2014-04" db="EMBL/GenBank/DDBJ databases">
        <title>Draft genome sequence of Bacillus azotoformans MEV2011, a (co-) denitrifying strain unable to grow in the presence of oxygen.</title>
        <authorList>
            <person name="Nielsen M."/>
            <person name="Schreiber L."/>
            <person name="Finster K."/>
            <person name="Schramm A."/>
        </authorList>
    </citation>
    <scope>NUCLEOTIDE SEQUENCE [LARGE SCALE GENOMIC DNA]</scope>
    <source>
        <strain evidence="7 8">MEV2011</strain>
    </source>
</reference>
<evidence type="ECO:0000313" key="7">
    <source>
        <dbReference type="EMBL" id="KEF36612.1"/>
    </source>
</evidence>
<dbReference type="OrthoDB" id="9789927at2"/>
<keyword evidence="3 6" id="KW-0812">Transmembrane</keyword>
<gene>
    <name evidence="7" type="ORF">M670_04174</name>
</gene>
<dbReference type="Proteomes" id="UP000027936">
    <property type="component" value="Unassembled WGS sequence"/>
</dbReference>
<dbReference type="InterPro" id="IPR001851">
    <property type="entry name" value="ABC_transp_permease"/>
</dbReference>
<evidence type="ECO:0000256" key="3">
    <source>
        <dbReference type="ARBA" id="ARBA00022692"/>
    </source>
</evidence>
<feature type="transmembrane region" description="Helical" evidence="6">
    <location>
        <begin position="106"/>
        <end position="126"/>
    </location>
</feature>
<feature type="transmembrane region" description="Helical" evidence="6">
    <location>
        <begin position="241"/>
        <end position="266"/>
    </location>
</feature>
<keyword evidence="2" id="KW-1003">Cell membrane</keyword>
<evidence type="ECO:0000256" key="1">
    <source>
        <dbReference type="ARBA" id="ARBA00004651"/>
    </source>
</evidence>
<evidence type="ECO:0000256" key="4">
    <source>
        <dbReference type="ARBA" id="ARBA00022989"/>
    </source>
</evidence>
<dbReference type="AlphaFoldDB" id="A0A072NHC7"/>
<dbReference type="EMBL" id="JJRY01000024">
    <property type="protein sequence ID" value="KEF36612.1"/>
    <property type="molecule type" value="Genomic_DNA"/>
</dbReference>
<dbReference type="PANTHER" id="PTHR30482:SF17">
    <property type="entry name" value="ABC TRANSPORTER ATP-BINDING PROTEIN"/>
    <property type="match status" value="1"/>
</dbReference>
<dbReference type="RefSeq" id="WP_035197970.1">
    <property type="nucleotide sequence ID" value="NZ_JJRY01000024.1"/>
</dbReference>
<dbReference type="PANTHER" id="PTHR30482">
    <property type="entry name" value="HIGH-AFFINITY BRANCHED-CHAIN AMINO ACID TRANSPORT SYSTEM PERMEASE"/>
    <property type="match status" value="1"/>
</dbReference>
<protein>
    <submittedName>
        <fullName evidence="7">Amino acid/amide ABC transporter membrane protein 2, HAAT family</fullName>
    </submittedName>
</protein>
<feature type="transmembrane region" description="Helical" evidence="6">
    <location>
        <begin position="278"/>
        <end position="300"/>
    </location>
</feature>
<dbReference type="GO" id="GO:0015658">
    <property type="term" value="F:branched-chain amino acid transmembrane transporter activity"/>
    <property type="evidence" value="ECO:0007669"/>
    <property type="project" value="InterPro"/>
</dbReference>
<dbReference type="PATRIC" id="fig|1348973.3.peg.4055"/>
<feature type="transmembrane region" description="Helical" evidence="6">
    <location>
        <begin position="201"/>
        <end position="221"/>
    </location>
</feature>
<comment type="subcellular location">
    <subcellularLocation>
        <location evidence="1">Cell membrane</location>
        <topology evidence="1">Multi-pass membrane protein</topology>
    </subcellularLocation>
</comment>
<evidence type="ECO:0000256" key="6">
    <source>
        <dbReference type="SAM" id="Phobius"/>
    </source>
</evidence>
<evidence type="ECO:0000256" key="5">
    <source>
        <dbReference type="ARBA" id="ARBA00023136"/>
    </source>
</evidence>
<keyword evidence="4 6" id="KW-1133">Transmembrane helix</keyword>
<evidence type="ECO:0000313" key="8">
    <source>
        <dbReference type="Proteomes" id="UP000027936"/>
    </source>
</evidence>
<sequence>MKKLSIYTVLLALFVIIMPLLLSDYGVNLTAEIYIMGIFAMSLGLIMGFAGLVSLGHGAFFGIGAYTVALGGQYLQNTYLLLLVSVIICGLVALITGAVFIRTSKFYFLMITLAFGQLMFALFWQMKDWTGGADGMSVSAIMNFGFGEILTPMAIYYVMGAAFIGAFILLYLYVNSPAGKITRGVMENESRMNALGYNIRIYKLLAYSLSGALAGLAGSLYSYYNLYVSPDLSGWMFSGQVLIMVIIGGVGTLMGPALGSGVFIFLQNYISSYTERWPLIMGALLVILVLAGKGGILHWFQYLSFKFLSRKKNTSNSSSAKQVEKEEVVS</sequence>
<keyword evidence="5 6" id="KW-0472">Membrane</keyword>
<comment type="caution">
    <text evidence="7">The sequence shown here is derived from an EMBL/GenBank/DDBJ whole genome shotgun (WGS) entry which is preliminary data.</text>
</comment>
<proteinExistence type="predicted"/>
<accession>A0A072NHC7</accession>
<evidence type="ECO:0000256" key="2">
    <source>
        <dbReference type="ARBA" id="ARBA00022475"/>
    </source>
</evidence>
<dbReference type="GO" id="GO:0005886">
    <property type="term" value="C:plasma membrane"/>
    <property type="evidence" value="ECO:0007669"/>
    <property type="project" value="UniProtKB-SubCell"/>
</dbReference>
<dbReference type="InterPro" id="IPR043428">
    <property type="entry name" value="LivM-like"/>
</dbReference>
<dbReference type="Pfam" id="PF02653">
    <property type="entry name" value="BPD_transp_2"/>
    <property type="match status" value="1"/>
</dbReference>
<feature type="transmembrane region" description="Helical" evidence="6">
    <location>
        <begin position="33"/>
        <end position="52"/>
    </location>
</feature>
<organism evidence="7 8">
    <name type="scientific">Schinkia azotoformans MEV2011</name>
    <dbReference type="NCBI Taxonomy" id="1348973"/>
    <lineage>
        <taxon>Bacteria</taxon>
        <taxon>Bacillati</taxon>
        <taxon>Bacillota</taxon>
        <taxon>Bacilli</taxon>
        <taxon>Bacillales</taxon>
        <taxon>Bacillaceae</taxon>
        <taxon>Calidifontibacillus/Schinkia group</taxon>
        <taxon>Schinkia</taxon>
    </lineage>
</organism>
<dbReference type="CDD" id="cd06581">
    <property type="entry name" value="TM_PBP1_LivM_like"/>
    <property type="match status" value="1"/>
</dbReference>